<feature type="coiled-coil region" evidence="1">
    <location>
        <begin position="99"/>
        <end position="158"/>
    </location>
</feature>
<evidence type="ECO:0000313" key="4">
    <source>
        <dbReference type="Proteomes" id="UP001296104"/>
    </source>
</evidence>
<keyword evidence="4" id="KW-1185">Reference proteome</keyword>
<feature type="compositionally biased region" description="Basic and acidic residues" evidence="2">
    <location>
        <begin position="28"/>
        <end position="60"/>
    </location>
</feature>
<protein>
    <submittedName>
        <fullName evidence="3">Uncharacterized protein</fullName>
    </submittedName>
</protein>
<evidence type="ECO:0000313" key="3">
    <source>
        <dbReference type="EMBL" id="CAK3975565.1"/>
    </source>
</evidence>
<dbReference type="Proteomes" id="UP001296104">
    <property type="component" value="Unassembled WGS sequence"/>
</dbReference>
<feature type="compositionally biased region" description="Polar residues" evidence="2">
    <location>
        <begin position="1"/>
        <end position="25"/>
    </location>
</feature>
<accession>A0AAI8YX92</accession>
<dbReference type="AlphaFoldDB" id="A0AAI8YX92"/>
<reference evidence="3" key="1">
    <citation type="submission" date="2023-11" db="EMBL/GenBank/DDBJ databases">
        <authorList>
            <person name="Alioto T."/>
            <person name="Alioto T."/>
            <person name="Gomez Garrido J."/>
        </authorList>
    </citation>
    <scope>NUCLEOTIDE SEQUENCE</scope>
</reference>
<sequence>MAPTNRSSASNEQQHASQPSLQVPATPNRHDSVAPNHSEEHYSQDMKDSLRSLRRAREASGENDGDLQEHVNGILAEVALIGPLLESSRQHNARQAALIEQYVEQVAALNEDAQRKDVELAAMAPQLQNRDEELQRRIEDLQLDNQAKAARIQEFESKIARQAALTEEYAHKMATMKEESQSKDGELAAMAQKFHDRERELLHWIEVLQLENRTVVVRN</sequence>
<organism evidence="3 4">
    <name type="scientific">Lecanosticta acicola</name>
    <dbReference type="NCBI Taxonomy" id="111012"/>
    <lineage>
        <taxon>Eukaryota</taxon>
        <taxon>Fungi</taxon>
        <taxon>Dikarya</taxon>
        <taxon>Ascomycota</taxon>
        <taxon>Pezizomycotina</taxon>
        <taxon>Dothideomycetes</taxon>
        <taxon>Dothideomycetidae</taxon>
        <taxon>Mycosphaerellales</taxon>
        <taxon>Mycosphaerellaceae</taxon>
        <taxon>Lecanosticta</taxon>
    </lineage>
</organism>
<evidence type="ECO:0000256" key="1">
    <source>
        <dbReference type="SAM" id="Coils"/>
    </source>
</evidence>
<keyword evidence="1" id="KW-0175">Coiled coil</keyword>
<evidence type="ECO:0000256" key="2">
    <source>
        <dbReference type="SAM" id="MobiDB-lite"/>
    </source>
</evidence>
<name>A0AAI8YX92_9PEZI</name>
<comment type="caution">
    <text evidence="3">The sequence shown here is derived from an EMBL/GenBank/DDBJ whole genome shotgun (WGS) entry which is preliminary data.</text>
</comment>
<gene>
    <name evidence="3" type="ORF">LECACI_7A003672</name>
</gene>
<feature type="region of interest" description="Disordered" evidence="2">
    <location>
        <begin position="1"/>
        <end position="68"/>
    </location>
</feature>
<proteinExistence type="predicted"/>
<dbReference type="EMBL" id="CAVMBE010000018">
    <property type="protein sequence ID" value="CAK3975565.1"/>
    <property type="molecule type" value="Genomic_DNA"/>
</dbReference>